<dbReference type="Proteomes" id="UP001230951">
    <property type="component" value="Unassembled WGS sequence"/>
</dbReference>
<comment type="caution">
    <text evidence="1">The sequence shown here is derived from an EMBL/GenBank/DDBJ whole genome shotgun (WGS) entry which is preliminary data.</text>
</comment>
<dbReference type="AlphaFoldDB" id="A0AAW8DGK2"/>
<protein>
    <submittedName>
        <fullName evidence="1">Uncharacterized protein</fullName>
    </submittedName>
</protein>
<gene>
    <name evidence="1" type="ORF">J2S90_002765</name>
    <name evidence="2" type="ORF">J2S93_003137</name>
</gene>
<dbReference type="Proteomes" id="UP001242995">
    <property type="component" value="Unassembled WGS sequence"/>
</dbReference>
<reference evidence="1 3" key="1">
    <citation type="submission" date="2023-07" db="EMBL/GenBank/DDBJ databases">
        <title>Sorghum-associated microbial communities from plants grown in Nebraska, USA.</title>
        <authorList>
            <person name="Schachtman D."/>
        </authorList>
    </citation>
    <scope>NUCLEOTIDE SEQUENCE</scope>
    <source>
        <strain evidence="1">DS1006</strain>
        <strain evidence="2 3">DS1016</strain>
    </source>
</reference>
<evidence type="ECO:0000313" key="3">
    <source>
        <dbReference type="Proteomes" id="UP001230951"/>
    </source>
</evidence>
<sequence length="58" mass="6555">MGRLFVLALGSVVVLFVERLIWGRERAPPYLSKGLVYRDPGPVPCDRLGVENMFDIHV</sequence>
<evidence type="ECO:0000313" key="1">
    <source>
        <dbReference type="EMBL" id="MDP9905794.1"/>
    </source>
</evidence>
<dbReference type="RefSeq" id="WP_306961992.1">
    <property type="nucleotide sequence ID" value="NZ_JAUSRG010000007.1"/>
</dbReference>
<dbReference type="EMBL" id="JAUSTF010000007">
    <property type="protein sequence ID" value="MDQ0181698.1"/>
    <property type="molecule type" value="Genomic_DNA"/>
</dbReference>
<name>A0AAW8DGK2_9MICC</name>
<accession>A0AAW8DGK2</accession>
<dbReference type="EMBL" id="JAUSRG010000007">
    <property type="protein sequence ID" value="MDP9905794.1"/>
    <property type="molecule type" value="Genomic_DNA"/>
</dbReference>
<organism evidence="1 4">
    <name type="scientific">Arthrobacter bambusae</name>
    <dbReference type="NCBI Taxonomy" id="1338426"/>
    <lineage>
        <taxon>Bacteria</taxon>
        <taxon>Bacillati</taxon>
        <taxon>Actinomycetota</taxon>
        <taxon>Actinomycetes</taxon>
        <taxon>Micrococcales</taxon>
        <taxon>Micrococcaceae</taxon>
        <taxon>Arthrobacter</taxon>
    </lineage>
</organism>
<evidence type="ECO:0000313" key="4">
    <source>
        <dbReference type="Proteomes" id="UP001242995"/>
    </source>
</evidence>
<evidence type="ECO:0000313" key="2">
    <source>
        <dbReference type="EMBL" id="MDQ0181698.1"/>
    </source>
</evidence>
<proteinExistence type="predicted"/>
<keyword evidence="3" id="KW-1185">Reference proteome</keyword>